<sequence>MSSKAELEQLTVSGLRDVALRLGVETRGVRQELMDRLVEHFEKTGWPEHLLRIANIGDETTENTTRAKQGQMSEKSTCRPSTGVLSEAAPPEPGCSRGPIMDAGQMQAVVQAVLQALERGQPSQI</sequence>
<name>A0AAV2NX42_9HYME</name>
<gene>
    <name evidence="3" type="ORF">LPLAT_LOCUS10663</name>
</gene>
<evidence type="ECO:0000259" key="2">
    <source>
        <dbReference type="PROSITE" id="PS50800"/>
    </source>
</evidence>
<feature type="region of interest" description="Disordered" evidence="1">
    <location>
        <begin position="57"/>
        <end position="100"/>
    </location>
</feature>
<protein>
    <recommendedName>
        <fullName evidence="2">SAP domain-containing protein</fullName>
    </recommendedName>
</protein>
<keyword evidence="4" id="KW-1185">Reference proteome</keyword>
<evidence type="ECO:0000313" key="3">
    <source>
        <dbReference type="EMBL" id="CAL1685100.1"/>
    </source>
</evidence>
<evidence type="ECO:0000256" key="1">
    <source>
        <dbReference type="SAM" id="MobiDB-lite"/>
    </source>
</evidence>
<reference evidence="3" key="1">
    <citation type="submission" date="2024-04" db="EMBL/GenBank/DDBJ databases">
        <authorList>
            <consortium name="Molecular Ecology Group"/>
        </authorList>
    </citation>
    <scope>NUCLEOTIDE SEQUENCE</scope>
</reference>
<accession>A0AAV2NX42</accession>
<dbReference type="Proteomes" id="UP001497644">
    <property type="component" value="Chromosome 6"/>
</dbReference>
<feature type="domain" description="SAP" evidence="2">
    <location>
        <begin position="7"/>
        <end position="41"/>
    </location>
</feature>
<dbReference type="InterPro" id="IPR036361">
    <property type="entry name" value="SAP_dom_sf"/>
</dbReference>
<dbReference type="SMART" id="SM00513">
    <property type="entry name" value="SAP"/>
    <property type="match status" value="1"/>
</dbReference>
<dbReference type="Pfam" id="PF02037">
    <property type="entry name" value="SAP"/>
    <property type="match status" value="1"/>
</dbReference>
<organism evidence="3 4">
    <name type="scientific">Lasius platythorax</name>
    <dbReference type="NCBI Taxonomy" id="488582"/>
    <lineage>
        <taxon>Eukaryota</taxon>
        <taxon>Metazoa</taxon>
        <taxon>Ecdysozoa</taxon>
        <taxon>Arthropoda</taxon>
        <taxon>Hexapoda</taxon>
        <taxon>Insecta</taxon>
        <taxon>Pterygota</taxon>
        <taxon>Neoptera</taxon>
        <taxon>Endopterygota</taxon>
        <taxon>Hymenoptera</taxon>
        <taxon>Apocrita</taxon>
        <taxon>Aculeata</taxon>
        <taxon>Formicoidea</taxon>
        <taxon>Formicidae</taxon>
        <taxon>Formicinae</taxon>
        <taxon>Lasius</taxon>
        <taxon>Lasius</taxon>
    </lineage>
</organism>
<evidence type="ECO:0000313" key="4">
    <source>
        <dbReference type="Proteomes" id="UP001497644"/>
    </source>
</evidence>
<dbReference type="InterPro" id="IPR003034">
    <property type="entry name" value="SAP_dom"/>
</dbReference>
<dbReference type="EMBL" id="OZ034829">
    <property type="protein sequence ID" value="CAL1685100.1"/>
    <property type="molecule type" value="Genomic_DNA"/>
</dbReference>
<feature type="compositionally biased region" description="Polar residues" evidence="1">
    <location>
        <begin position="62"/>
        <end position="84"/>
    </location>
</feature>
<dbReference type="PROSITE" id="PS50800">
    <property type="entry name" value="SAP"/>
    <property type="match status" value="1"/>
</dbReference>
<dbReference type="Gene3D" id="1.10.720.30">
    <property type="entry name" value="SAP domain"/>
    <property type="match status" value="1"/>
</dbReference>
<dbReference type="AlphaFoldDB" id="A0AAV2NX42"/>
<dbReference type="SUPFAM" id="SSF68906">
    <property type="entry name" value="SAP domain"/>
    <property type="match status" value="1"/>
</dbReference>
<proteinExistence type="predicted"/>